<reference evidence="1" key="2">
    <citation type="submission" date="2025-08" db="UniProtKB">
        <authorList>
            <consortium name="Ensembl"/>
        </authorList>
    </citation>
    <scope>IDENTIFICATION</scope>
    <source>
        <strain evidence="1">Thorbecke</strain>
    </source>
</reference>
<dbReference type="STRING" id="9986.ENSOCUP00000039264"/>
<dbReference type="InParanoid" id="A0A5F9D1K4"/>
<sequence length="59" mass="6571">MTLTKWTGMIIGGMMAAQSILVVAKWQNSCSIQVILQELRRPVASKANMKLLQPPEEQT</sequence>
<keyword evidence="2" id="KW-1185">Reference proteome</keyword>
<name>A0A5F9D1K4_RABIT</name>
<reference evidence="1" key="3">
    <citation type="submission" date="2025-09" db="UniProtKB">
        <authorList>
            <consortium name="Ensembl"/>
        </authorList>
    </citation>
    <scope>IDENTIFICATION</scope>
    <source>
        <strain evidence="1">Thorbecke</strain>
    </source>
</reference>
<protein>
    <submittedName>
        <fullName evidence="1">Uncharacterized protein</fullName>
    </submittedName>
</protein>
<accession>A0A5F9D1K4</accession>
<dbReference type="SMR" id="A0A5F9D1K4"/>
<organism evidence="1 2">
    <name type="scientific">Oryctolagus cuniculus</name>
    <name type="common">Rabbit</name>
    <dbReference type="NCBI Taxonomy" id="9986"/>
    <lineage>
        <taxon>Eukaryota</taxon>
        <taxon>Metazoa</taxon>
        <taxon>Chordata</taxon>
        <taxon>Craniata</taxon>
        <taxon>Vertebrata</taxon>
        <taxon>Euteleostomi</taxon>
        <taxon>Mammalia</taxon>
        <taxon>Eutheria</taxon>
        <taxon>Euarchontoglires</taxon>
        <taxon>Glires</taxon>
        <taxon>Lagomorpha</taxon>
        <taxon>Leporidae</taxon>
        <taxon>Oryctolagus</taxon>
    </lineage>
</organism>
<dbReference type="Bgee" id="ENSOCUG00000038210">
    <property type="expression patterns" value="Expressed in testis and 2 other cell types or tissues"/>
</dbReference>
<dbReference type="EMBL" id="AAGW02055447">
    <property type="status" value="NOT_ANNOTATED_CDS"/>
    <property type="molecule type" value="Genomic_DNA"/>
</dbReference>
<proteinExistence type="predicted"/>
<dbReference type="GeneTree" id="ENSGT00940000171248"/>
<dbReference type="AlphaFoldDB" id="A0A5F9D1K4"/>
<reference evidence="1 2" key="1">
    <citation type="journal article" date="2011" name="Nature">
        <title>A high-resolution map of human evolutionary constraint using 29 mammals.</title>
        <authorList>
            <person name="Lindblad-Toh K."/>
            <person name="Garber M."/>
            <person name="Zuk O."/>
            <person name="Lin M.F."/>
            <person name="Parker B.J."/>
            <person name="Washietl S."/>
            <person name="Kheradpour P."/>
            <person name="Ernst J."/>
            <person name="Jordan G."/>
            <person name="Mauceli E."/>
            <person name="Ward L.D."/>
            <person name="Lowe C.B."/>
            <person name="Holloway A.K."/>
            <person name="Clamp M."/>
            <person name="Gnerre S."/>
            <person name="Alfoldi J."/>
            <person name="Beal K."/>
            <person name="Chang J."/>
            <person name="Clawson H."/>
            <person name="Cuff J."/>
            <person name="Di Palma F."/>
            <person name="Fitzgerald S."/>
            <person name="Flicek P."/>
            <person name="Guttman M."/>
            <person name="Hubisz M.J."/>
            <person name="Jaffe D.B."/>
            <person name="Jungreis I."/>
            <person name="Kent W.J."/>
            <person name="Kostka D."/>
            <person name="Lara M."/>
            <person name="Martins A.L."/>
            <person name="Massingham T."/>
            <person name="Moltke I."/>
            <person name="Raney B.J."/>
            <person name="Rasmussen M.D."/>
            <person name="Robinson J."/>
            <person name="Stark A."/>
            <person name="Vilella A.J."/>
            <person name="Wen J."/>
            <person name="Xie X."/>
            <person name="Zody M.C."/>
            <person name="Baldwin J."/>
            <person name="Bloom T."/>
            <person name="Chin C.W."/>
            <person name="Heiman D."/>
            <person name="Nicol R."/>
            <person name="Nusbaum C."/>
            <person name="Young S."/>
            <person name="Wilkinson J."/>
            <person name="Worley K.C."/>
            <person name="Kovar C.L."/>
            <person name="Muzny D.M."/>
            <person name="Gibbs R.A."/>
            <person name="Cree A."/>
            <person name="Dihn H.H."/>
            <person name="Fowler G."/>
            <person name="Jhangiani S."/>
            <person name="Joshi V."/>
            <person name="Lee S."/>
            <person name="Lewis L.R."/>
            <person name="Nazareth L.V."/>
            <person name="Okwuonu G."/>
            <person name="Santibanez J."/>
            <person name="Warren W.C."/>
            <person name="Mardis E.R."/>
            <person name="Weinstock G.M."/>
            <person name="Wilson R.K."/>
            <person name="Delehaunty K."/>
            <person name="Dooling D."/>
            <person name="Fronik C."/>
            <person name="Fulton L."/>
            <person name="Fulton B."/>
            <person name="Graves T."/>
            <person name="Minx P."/>
            <person name="Sodergren E."/>
            <person name="Birney E."/>
            <person name="Margulies E.H."/>
            <person name="Herrero J."/>
            <person name="Green E.D."/>
            <person name="Haussler D."/>
            <person name="Siepel A."/>
            <person name="Goldman N."/>
            <person name="Pollard K.S."/>
            <person name="Pedersen J.S."/>
            <person name="Lander E.S."/>
            <person name="Kellis M."/>
        </authorList>
    </citation>
    <scope>NUCLEOTIDE SEQUENCE [LARGE SCALE GENOMIC DNA]</scope>
    <source>
        <strain evidence="1 2">Thorbecke inbred</strain>
    </source>
</reference>
<dbReference type="Proteomes" id="UP000001811">
    <property type="component" value="Chromosome 5"/>
</dbReference>
<evidence type="ECO:0000313" key="2">
    <source>
        <dbReference type="Proteomes" id="UP000001811"/>
    </source>
</evidence>
<dbReference type="Ensembl" id="ENSOCUT00000047616.1">
    <property type="protein sequence ID" value="ENSOCUP00000039264.1"/>
    <property type="gene ID" value="ENSOCUG00000038210.1"/>
</dbReference>
<evidence type="ECO:0000313" key="1">
    <source>
        <dbReference type="Ensembl" id="ENSOCUP00000039264.1"/>
    </source>
</evidence>